<comment type="function">
    <text evidence="10">Catalyzes the transfer of an acyl group from acyl-phosphate (acyl-PO(4)) to glycerol-3-phosphate (G3P) to form lysophosphatidic acid (LPA). This enzyme utilizes acyl-phosphate as fatty acyl donor, but not acyl-CoA or acyl-ACP.</text>
</comment>
<keyword evidence="6 10" id="KW-0443">Lipid metabolism</keyword>
<reference evidence="11 12" key="1">
    <citation type="submission" date="2020-08" db="EMBL/GenBank/DDBJ databases">
        <title>Genome public.</title>
        <authorList>
            <person name="Liu C."/>
            <person name="Sun Q."/>
        </authorList>
    </citation>
    <scope>NUCLEOTIDE SEQUENCE [LARGE SCALE GENOMIC DNA]</scope>
    <source>
        <strain evidence="11 12">BX4</strain>
    </source>
</reference>
<feature type="transmembrane region" description="Helical" evidence="10">
    <location>
        <begin position="119"/>
        <end position="144"/>
    </location>
</feature>
<evidence type="ECO:0000256" key="1">
    <source>
        <dbReference type="ARBA" id="ARBA00022475"/>
    </source>
</evidence>
<keyword evidence="2 10" id="KW-0444">Lipid biosynthesis</keyword>
<keyword evidence="4 10" id="KW-0812">Transmembrane</keyword>
<dbReference type="PANTHER" id="PTHR30309">
    <property type="entry name" value="INNER MEMBRANE PROTEIN YGIH"/>
    <property type="match status" value="1"/>
</dbReference>
<feature type="transmembrane region" description="Helical" evidence="10">
    <location>
        <begin position="83"/>
        <end position="107"/>
    </location>
</feature>
<dbReference type="EC" id="2.3.1.275" evidence="10"/>
<evidence type="ECO:0000256" key="3">
    <source>
        <dbReference type="ARBA" id="ARBA00022679"/>
    </source>
</evidence>
<feature type="transmembrane region" description="Helical" evidence="10">
    <location>
        <begin position="150"/>
        <end position="169"/>
    </location>
</feature>
<evidence type="ECO:0000313" key="12">
    <source>
        <dbReference type="Proteomes" id="UP000597877"/>
    </source>
</evidence>
<comment type="subunit">
    <text evidence="10">Probably interacts with PlsX.</text>
</comment>
<feature type="transmembrane region" description="Helical" evidence="10">
    <location>
        <begin position="55"/>
        <end position="77"/>
    </location>
</feature>
<protein>
    <recommendedName>
        <fullName evidence="10">Glycerol-3-phosphate acyltransferase</fullName>
    </recommendedName>
    <alternativeName>
        <fullName evidence="10">Acyl-PO4 G3P acyltransferase</fullName>
    </alternativeName>
    <alternativeName>
        <fullName evidence="10">Acyl-phosphate--glycerol-3-phosphate acyltransferase</fullName>
    </alternativeName>
    <alternativeName>
        <fullName evidence="10">G3P acyltransferase</fullName>
        <shortName evidence="10">GPAT</shortName>
        <ecNumber evidence="10">2.3.1.275</ecNumber>
    </alternativeName>
    <alternativeName>
        <fullName evidence="10">Lysophosphatidic acid synthase</fullName>
        <shortName evidence="10">LPA synthase</shortName>
    </alternativeName>
</protein>
<keyword evidence="11" id="KW-0012">Acyltransferase</keyword>
<comment type="catalytic activity">
    <reaction evidence="10">
        <text>an acyl phosphate + sn-glycerol 3-phosphate = a 1-acyl-sn-glycero-3-phosphate + phosphate</text>
        <dbReference type="Rhea" id="RHEA:34075"/>
        <dbReference type="ChEBI" id="CHEBI:43474"/>
        <dbReference type="ChEBI" id="CHEBI:57597"/>
        <dbReference type="ChEBI" id="CHEBI:57970"/>
        <dbReference type="ChEBI" id="CHEBI:59918"/>
        <dbReference type="EC" id="2.3.1.275"/>
    </reaction>
</comment>
<evidence type="ECO:0000256" key="5">
    <source>
        <dbReference type="ARBA" id="ARBA00022989"/>
    </source>
</evidence>
<dbReference type="Pfam" id="PF02660">
    <property type="entry name" value="G3P_acyltransf"/>
    <property type="match status" value="1"/>
</dbReference>
<evidence type="ECO:0000256" key="8">
    <source>
        <dbReference type="ARBA" id="ARBA00023209"/>
    </source>
</evidence>
<evidence type="ECO:0000256" key="7">
    <source>
        <dbReference type="ARBA" id="ARBA00023136"/>
    </source>
</evidence>
<name>A0ABR7F306_9FIRM</name>
<evidence type="ECO:0000256" key="2">
    <source>
        <dbReference type="ARBA" id="ARBA00022516"/>
    </source>
</evidence>
<dbReference type="PANTHER" id="PTHR30309:SF0">
    <property type="entry name" value="GLYCEROL-3-PHOSPHATE ACYLTRANSFERASE-RELATED"/>
    <property type="match status" value="1"/>
</dbReference>
<keyword evidence="9 10" id="KW-1208">Phospholipid metabolism</keyword>
<proteinExistence type="inferred from homology"/>
<keyword evidence="3 10" id="KW-0808">Transferase</keyword>
<dbReference type="NCBIfam" id="TIGR00023">
    <property type="entry name" value="glycerol-3-phosphate 1-O-acyltransferase PlsY"/>
    <property type="match status" value="1"/>
</dbReference>
<gene>
    <name evidence="10 11" type="primary">plsY</name>
    <name evidence="11" type="ORF">H8S00_08360</name>
</gene>
<evidence type="ECO:0000256" key="9">
    <source>
        <dbReference type="ARBA" id="ARBA00023264"/>
    </source>
</evidence>
<dbReference type="InterPro" id="IPR003811">
    <property type="entry name" value="G3P_acylTferase_PlsY"/>
</dbReference>
<dbReference type="Proteomes" id="UP000597877">
    <property type="component" value="Unassembled WGS sequence"/>
</dbReference>
<keyword evidence="1 10" id="KW-1003">Cell membrane</keyword>
<dbReference type="RefSeq" id="WP_021953097.1">
    <property type="nucleotide sequence ID" value="NZ_JACOOZ010000005.1"/>
</dbReference>
<feature type="transmembrane region" description="Helical" evidence="10">
    <location>
        <begin position="6"/>
        <end position="25"/>
    </location>
</feature>
<comment type="subcellular location">
    <subcellularLocation>
        <location evidence="10">Cell membrane</location>
        <topology evidence="10">Multi-pass membrane protein</topology>
    </subcellularLocation>
</comment>
<sequence>MVLQKALCIIIGYVFGLFQTGFIIGKMHNIDIRDYGSGNSGTTNTMRTLGKKYGFITYFGDALKAVFAIILTSFMFGKVCSDSMMVIALYTGLGVVLGHNFPFYMNFKGGKGIAASSGVIFAISFFDWKFVIMGFLTFFIALYLTKYVSFSSLCMMTGFFIEMIVWGQLGMVHNLHSNDKIEAYILVFIMTALSFIRHKENIKRLLNGTERKIGHKKEESNG</sequence>
<keyword evidence="5 10" id="KW-1133">Transmembrane helix</keyword>
<comment type="similarity">
    <text evidence="10">Belongs to the PlsY family.</text>
</comment>
<evidence type="ECO:0000256" key="4">
    <source>
        <dbReference type="ARBA" id="ARBA00022692"/>
    </source>
</evidence>
<organism evidence="11 12">
    <name type="scientific">Eubacterium segne</name>
    <dbReference type="NCBI Taxonomy" id="2763045"/>
    <lineage>
        <taxon>Bacteria</taxon>
        <taxon>Bacillati</taxon>
        <taxon>Bacillota</taxon>
        <taxon>Clostridia</taxon>
        <taxon>Eubacteriales</taxon>
        <taxon>Eubacteriaceae</taxon>
        <taxon>Eubacterium</taxon>
    </lineage>
</organism>
<comment type="caution">
    <text evidence="11">The sequence shown here is derived from an EMBL/GenBank/DDBJ whole genome shotgun (WGS) entry which is preliminary data.</text>
</comment>
<evidence type="ECO:0000313" key="11">
    <source>
        <dbReference type="EMBL" id="MBC5667991.1"/>
    </source>
</evidence>
<comment type="pathway">
    <text evidence="10">Lipid metabolism; phospholipid metabolism.</text>
</comment>
<evidence type="ECO:0000256" key="6">
    <source>
        <dbReference type="ARBA" id="ARBA00023098"/>
    </source>
</evidence>
<accession>A0ABR7F306</accession>
<keyword evidence="8 10" id="KW-0594">Phospholipid biosynthesis</keyword>
<dbReference type="GO" id="GO:0004366">
    <property type="term" value="F:glycerol-3-phosphate O-acyltransferase activity"/>
    <property type="evidence" value="ECO:0007669"/>
    <property type="project" value="UniProtKB-EC"/>
</dbReference>
<dbReference type="SMART" id="SM01207">
    <property type="entry name" value="G3P_acyltransf"/>
    <property type="match status" value="1"/>
</dbReference>
<dbReference type="EMBL" id="JACOOZ010000005">
    <property type="protein sequence ID" value="MBC5667991.1"/>
    <property type="molecule type" value="Genomic_DNA"/>
</dbReference>
<feature type="transmembrane region" description="Helical" evidence="10">
    <location>
        <begin position="181"/>
        <end position="198"/>
    </location>
</feature>
<keyword evidence="12" id="KW-1185">Reference proteome</keyword>
<keyword evidence="7 10" id="KW-0472">Membrane</keyword>
<dbReference type="HAMAP" id="MF_01043">
    <property type="entry name" value="PlsY"/>
    <property type="match status" value="1"/>
</dbReference>
<evidence type="ECO:0000256" key="10">
    <source>
        <dbReference type="HAMAP-Rule" id="MF_01043"/>
    </source>
</evidence>